<reference evidence="2" key="1">
    <citation type="journal article" date="2024" name="Antonie Van Leeuwenhoek">
        <title>Isoptericola haloaureus sp. nov., a dimorphic actinobacterium isolated from mangrove sediments of southeast India, implicating biosaline agricultural significance through nitrogen fixation and salt tolerance genes.</title>
        <authorList>
            <person name="Prathaban M."/>
            <person name="Prathiviraj R."/>
            <person name="Ravichandran M."/>
            <person name="Natarajan S.D."/>
            <person name="Sobanaa M."/>
            <person name="Hari Krishna Kumar S."/>
            <person name="Chandrasekar V."/>
            <person name="Selvin J."/>
        </authorList>
    </citation>
    <scope>NUCLEOTIDE SEQUENCE</scope>
    <source>
        <strain evidence="2">MP1014</strain>
    </source>
</reference>
<accession>A0ABU7Z245</accession>
<feature type="compositionally biased region" description="Pro residues" evidence="1">
    <location>
        <begin position="88"/>
        <end position="108"/>
    </location>
</feature>
<keyword evidence="3" id="KW-1185">Reference proteome</keyword>
<evidence type="ECO:0000313" key="3">
    <source>
        <dbReference type="Proteomes" id="UP001310387"/>
    </source>
</evidence>
<feature type="compositionally biased region" description="Polar residues" evidence="1">
    <location>
        <begin position="135"/>
        <end position="146"/>
    </location>
</feature>
<gene>
    <name evidence="2" type="ORF">V5O49_00225</name>
</gene>
<organism evidence="2 3">
    <name type="scientific">Isoptericola haloaureus</name>
    <dbReference type="NCBI Taxonomy" id="1542902"/>
    <lineage>
        <taxon>Bacteria</taxon>
        <taxon>Bacillati</taxon>
        <taxon>Actinomycetota</taxon>
        <taxon>Actinomycetes</taxon>
        <taxon>Micrococcales</taxon>
        <taxon>Promicromonosporaceae</taxon>
        <taxon>Isoptericola</taxon>
    </lineage>
</organism>
<feature type="region of interest" description="Disordered" evidence="1">
    <location>
        <begin position="27"/>
        <end position="46"/>
    </location>
</feature>
<feature type="region of interest" description="Disordered" evidence="1">
    <location>
        <begin position="65"/>
        <end position="154"/>
    </location>
</feature>
<reference evidence="2" key="2">
    <citation type="submission" date="2024-02" db="EMBL/GenBank/DDBJ databases">
        <authorList>
            <person name="Prathaban M."/>
            <person name="Mythili R."/>
            <person name="Sharmila Devi N."/>
            <person name="Sobanaa M."/>
            <person name="Prathiviraj R."/>
            <person name="Selvin J."/>
        </authorList>
    </citation>
    <scope>NUCLEOTIDE SEQUENCE</scope>
    <source>
        <strain evidence="2">MP1014</strain>
    </source>
</reference>
<feature type="non-terminal residue" evidence="2">
    <location>
        <position position="1"/>
    </location>
</feature>
<protein>
    <submittedName>
        <fullName evidence="2">Uncharacterized protein</fullName>
    </submittedName>
</protein>
<evidence type="ECO:0000256" key="1">
    <source>
        <dbReference type="SAM" id="MobiDB-lite"/>
    </source>
</evidence>
<feature type="compositionally biased region" description="Polar residues" evidence="1">
    <location>
        <begin position="65"/>
        <end position="82"/>
    </location>
</feature>
<proteinExistence type="predicted"/>
<name>A0ABU7Z245_9MICO</name>
<feature type="non-terminal residue" evidence="2">
    <location>
        <position position="174"/>
    </location>
</feature>
<comment type="caution">
    <text evidence="2">The sequence shown here is derived from an EMBL/GenBank/DDBJ whole genome shotgun (WGS) entry which is preliminary data.</text>
</comment>
<dbReference type="EMBL" id="JBAGLP010000071">
    <property type="protein sequence ID" value="MEG3613545.1"/>
    <property type="molecule type" value="Genomic_DNA"/>
</dbReference>
<sequence>ARVSYDLTGDGTWDRIETYGYFATDPVPGNETYTSQGRLAAEDGTLGDLDDGTVRLEIWSALGTATPTVTTGPDSTLTLPFTDSTEPGPDPTPEPSPEPSSEPSPEPSENPGAGPVRYLGGDGSLPAQAGPEGTVQLTSAGGQNHDGTPHQPAVFEATGLTGTHTGQTTAFSFA</sequence>
<dbReference type="Proteomes" id="UP001310387">
    <property type="component" value="Unassembled WGS sequence"/>
</dbReference>
<evidence type="ECO:0000313" key="2">
    <source>
        <dbReference type="EMBL" id="MEG3613545.1"/>
    </source>
</evidence>